<dbReference type="InterPro" id="IPR007351">
    <property type="entry name" value="YjbR"/>
</dbReference>
<accession>A0A932A6C7</accession>
<evidence type="ECO:0000256" key="1">
    <source>
        <dbReference type="SAM" id="MobiDB-lite"/>
    </source>
</evidence>
<dbReference type="Gene3D" id="3.90.1150.30">
    <property type="match status" value="1"/>
</dbReference>
<dbReference type="Proteomes" id="UP000779809">
    <property type="component" value="Unassembled WGS sequence"/>
</dbReference>
<dbReference type="PANTHER" id="PTHR35145:SF1">
    <property type="entry name" value="CYTOPLASMIC PROTEIN"/>
    <property type="match status" value="1"/>
</dbReference>
<dbReference type="GO" id="GO:0003677">
    <property type="term" value="F:DNA binding"/>
    <property type="evidence" value="ECO:0007669"/>
    <property type="project" value="UniProtKB-KW"/>
</dbReference>
<dbReference type="PANTHER" id="PTHR35145">
    <property type="entry name" value="CYTOPLASMIC PROTEIN-RELATED"/>
    <property type="match status" value="1"/>
</dbReference>
<feature type="region of interest" description="Disordered" evidence="1">
    <location>
        <begin position="102"/>
        <end position="134"/>
    </location>
</feature>
<feature type="compositionally biased region" description="Basic residues" evidence="1">
    <location>
        <begin position="112"/>
        <end position="134"/>
    </location>
</feature>
<dbReference type="InterPro" id="IPR058532">
    <property type="entry name" value="YjbR/MT2646/Rv2570-like"/>
</dbReference>
<dbReference type="SUPFAM" id="SSF142906">
    <property type="entry name" value="YjbR-like"/>
    <property type="match status" value="1"/>
</dbReference>
<name>A0A932A6C7_9BACT</name>
<organism evidence="2 3">
    <name type="scientific">Candidatus Korobacter versatilis</name>
    <dbReference type="NCBI Taxonomy" id="658062"/>
    <lineage>
        <taxon>Bacteria</taxon>
        <taxon>Pseudomonadati</taxon>
        <taxon>Acidobacteriota</taxon>
        <taxon>Terriglobia</taxon>
        <taxon>Terriglobales</taxon>
        <taxon>Candidatus Korobacteraceae</taxon>
        <taxon>Candidatus Korobacter</taxon>
    </lineage>
</organism>
<dbReference type="InterPro" id="IPR038056">
    <property type="entry name" value="YjbR-like_sf"/>
</dbReference>
<evidence type="ECO:0000313" key="2">
    <source>
        <dbReference type="EMBL" id="MBI2677242.1"/>
    </source>
</evidence>
<reference evidence="2" key="1">
    <citation type="submission" date="2020-07" db="EMBL/GenBank/DDBJ databases">
        <title>Huge and variable diversity of episymbiotic CPR bacteria and DPANN archaea in groundwater ecosystems.</title>
        <authorList>
            <person name="He C.Y."/>
            <person name="Keren R."/>
            <person name="Whittaker M."/>
            <person name="Farag I.F."/>
            <person name="Doudna J."/>
            <person name="Cate J.H.D."/>
            <person name="Banfield J.F."/>
        </authorList>
    </citation>
    <scope>NUCLEOTIDE SEQUENCE</scope>
    <source>
        <strain evidence="2">NC_groundwater_580_Pr5_B-0.1um_64_19</strain>
    </source>
</reference>
<protein>
    <submittedName>
        <fullName evidence="2">MmcQ/YjbR family DNA-binding protein</fullName>
    </submittedName>
</protein>
<sequence length="134" mass="15220">MPHVEEDVKWGHDLCFLIGRKMFCVLNLEPARGDRSMVAIKATPEEFAELVEREGVIPAPYMARNHWVSLQDYSALPWRELQQGIARSYELVKATLPKKVQAELSTGAGKPRAAKRPVRPAARTRSKARLSKRR</sequence>
<proteinExistence type="predicted"/>
<comment type="caution">
    <text evidence="2">The sequence shown here is derived from an EMBL/GenBank/DDBJ whole genome shotgun (WGS) entry which is preliminary data.</text>
</comment>
<dbReference type="EMBL" id="JACPNR010000002">
    <property type="protein sequence ID" value="MBI2677242.1"/>
    <property type="molecule type" value="Genomic_DNA"/>
</dbReference>
<keyword evidence="2" id="KW-0238">DNA-binding</keyword>
<gene>
    <name evidence="2" type="ORF">HYX28_00515</name>
</gene>
<dbReference type="Pfam" id="PF04237">
    <property type="entry name" value="YjbR"/>
    <property type="match status" value="1"/>
</dbReference>
<dbReference type="AlphaFoldDB" id="A0A932A6C7"/>
<evidence type="ECO:0000313" key="3">
    <source>
        <dbReference type="Proteomes" id="UP000779809"/>
    </source>
</evidence>